<name>A0A6A7KAG9_9FIRM</name>
<dbReference type="AlphaFoldDB" id="A0A6A7KAG9"/>
<comment type="caution">
    <text evidence="1">The sequence shown here is derived from an EMBL/GenBank/DDBJ whole genome shotgun (WGS) entry which is preliminary data.</text>
</comment>
<dbReference type="EMBL" id="WHNX01000018">
    <property type="protein sequence ID" value="MPW26444.1"/>
    <property type="molecule type" value="Genomic_DNA"/>
</dbReference>
<gene>
    <name evidence="1" type="ORF">GC105_11650</name>
</gene>
<protein>
    <submittedName>
        <fullName evidence="1">Uncharacterized protein</fullName>
    </submittedName>
</protein>
<keyword evidence="2" id="KW-1185">Reference proteome</keyword>
<evidence type="ECO:0000313" key="2">
    <source>
        <dbReference type="Proteomes" id="UP000440004"/>
    </source>
</evidence>
<reference evidence="1 2" key="1">
    <citation type="submission" date="2019-10" db="EMBL/GenBank/DDBJ databases">
        <title>Alkalibaculum tamaniensis sp.nov., a new alkaliphilic acetogen, isolated on methoxylated aromatics from a mud volcano.</title>
        <authorList>
            <person name="Khomyakova M.A."/>
            <person name="Merkel A.Y."/>
            <person name="Bonch-Osmolovskaya E.A."/>
            <person name="Slobodkin A.I."/>
        </authorList>
    </citation>
    <scope>NUCLEOTIDE SEQUENCE [LARGE SCALE GENOMIC DNA]</scope>
    <source>
        <strain evidence="1 2">M08DMB</strain>
    </source>
</reference>
<proteinExistence type="predicted"/>
<evidence type="ECO:0000313" key="1">
    <source>
        <dbReference type="EMBL" id="MPW26444.1"/>
    </source>
</evidence>
<dbReference type="Proteomes" id="UP000440004">
    <property type="component" value="Unassembled WGS sequence"/>
</dbReference>
<sequence length="71" mass="8430">MSNDEFQKLILEKLTSIEIGQTEIKAELKAVYEQTANLTEFMTETKLDFFNIKDTLRFLLHKEIETEKELF</sequence>
<dbReference type="RefSeq" id="WP_152804953.1">
    <property type="nucleotide sequence ID" value="NZ_WHNX01000018.1"/>
</dbReference>
<accession>A0A6A7KAG9</accession>
<organism evidence="1 2">
    <name type="scientific">Alkalibaculum sporogenes</name>
    <dbReference type="NCBI Taxonomy" id="2655001"/>
    <lineage>
        <taxon>Bacteria</taxon>
        <taxon>Bacillati</taxon>
        <taxon>Bacillota</taxon>
        <taxon>Clostridia</taxon>
        <taxon>Eubacteriales</taxon>
        <taxon>Eubacteriaceae</taxon>
        <taxon>Alkalibaculum</taxon>
    </lineage>
</organism>